<accession>A0ABQ0JAR6</accession>
<protein>
    <submittedName>
        <fullName evidence="1">Uncharacterized protein</fullName>
    </submittedName>
</protein>
<name>A0ABQ0JAR6_9VIBR</name>
<gene>
    <name evidence="1" type="ORF">JCM19239_1199</name>
</gene>
<evidence type="ECO:0000313" key="1">
    <source>
        <dbReference type="EMBL" id="GAL25846.1"/>
    </source>
</evidence>
<dbReference type="EMBL" id="BBMS01000013">
    <property type="protein sequence ID" value="GAL25846.1"/>
    <property type="molecule type" value="Genomic_DNA"/>
</dbReference>
<proteinExistence type="predicted"/>
<evidence type="ECO:0000313" key="2">
    <source>
        <dbReference type="Proteomes" id="UP000029223"/>
    </source>
</evidence>
<reference evidence="2" key="2">
    <citation type="submission" date="2014-09" db="EMBL/GenBank/DDBJ databases">
        <authorList>
            <consortium name="NBRP consortium"/>
            <person name="Sawabe T."/>
            <person name="Meirelles P."/>
            <person name="Nakanishi M."/>
            <person name="Sayaka M."/>
            <person name="Hattori M."/>
            <person name="Ohkuma M."/>
        </authorList>
    </citation>
    <scope>NUCLEOTIDE SEQUENCE [LARGE SCALE GENOMIC DNA]</scope>
    <source>
        <strain evidence="2">JCM 19239</strain>
    </source>
</reference>
<comment type="caution">
    <text evidence="1">The sequence shown here is derived from an EMBL/GenBank/DDBJ whole genome shotgun (WGS) entry which is preliminary data.</text>
</comment>
<organism evidence="1 2">
    <name type="scientific">Vibrio variabilis</name>
    <dbReference type="NCBI Taxonomy" id="990271"/>
    <lineage>
        <taxon>Bacteria</taxon>
        <taxon>Pseudomonadati</taxon>
        <taxon>Pseudomonadota</taxon>
        <taxon>Gammaproteobacteria</taxon>
        <taxon>Vibrionales</taxon>
        <taxon>Vibrionaceae</taxon>
        <taxon>Vibrio</taxon>
    </lineage>
</organism>
<dbReference type="Proteomes" id="UP000029223">
    <property type="component" value="Unassembled WGS sequence"/>
</dbReference>
<keyword evidence="2" id="KW-1185">Reference proteome</keyword>
<sequence>MLIFFENLIGWYRRRNRIDDLCFITTTDIEYLTMEGICTPYYPPKAWSEYAPTSVS</sequence>
<reference evidence="2" key="1">
    <citation type="submission" date="2014-09" db="EMBL/GenBank/DDBJ databases">
        <title>Vibrio variabilis JCM 19239. (C206) whole genome shotgun sequence.</title>
        <authorList>
            <person name="Sawabe T."/>
            <person name="Meirelles P."/>
            <person name="Nakanishi M."/>
            <person name="Sayaka M."/>
            <person name="Hattori M."/>
            <person name="Ohkuma M."/>
        </authorList>
    </citation>
    <scope>NUCLEOTIDE SEQUENCE [LARGE SCALE GENOMIC DNA]</scope>
    <source>
        <strain evidence="2">JCM 19239</strain>
    </source>
</reference>